<dbReference type="PANTHER" id="PTHR34657">
    <property type="entry name" value="EMBRYO SAC DEVELOPMENT ARREST 6"/>
    <property type="match status" value="1"/>
</dbReference>
<sequence length="117" mass="12941">MSSSNHVDERASKRRRLKDGVDAGASRRPSTSHAELKPTPTPTNYLLACYMAHEFLSRGTLLGRRFPKKEAETAPTAQQPHSREAYVDLSCLLKNDGVHLPGIVNPTQLARWVGCDT</sequence>
<feature type="region of interest" description="Disordered" evidence="1">
    <location>
        <begin position="1"/>
        <end position="41"/>
    </location>
</feature>
<name>A0A5K0YU93_9MAGN</name>
<dbReference type="Gramene" id="NC12G0186870.1">
    <property type="protein sequence ID" value="NC12G0186870.1:cds"/>
    <property type="gene ID" value="NC12G0186870"/>
</dbReference>
<accession>A0A5K0YU93</accession>
<organism evidence="2">
    <name type="scientific">Nymphaea colorata</name>
    <name type="common">pocket water lily</name>
    <dbReference type="NCBI Taxonomy" id="210225"/>
    <lineage>
        <taxon>Eukaryota</taxon>
        <taxon>Viridiplantae</taxon>
        <taxon>Streptophyta</taxon>
        <taxon>Embryophyta</taxon>
        <taxon>Tracheophyta</taxon>
        <taxon>Spermatophyta</taxon>
        <taxon>Magnoliopsida</taxon>
        <taxon>Nymphaeales</taxon>
        <taxon>Nymphaeaceae</taxon>
        <taxon>Nymphaea</taxon>
    </lineage>
</organism>
<dbReference type="AlphaFoldDB" id="A0A5K0YU93"/>
<evidence type="ECO:0000313" key="2">
    <source>
        <dbReference type="EMBL" id="VVV80594.1"/>
    </source>
</evidence>
<dbReference type="OMA" id="MSQNHHA"/>
<dbReference type="EMBL" id="LR721777">
    <property type="protein sequence ID" value="VVV80594.1"/>
    <property type="molecule type" value="Genomic_DNA"/>
</dbReference>
<protein>
    <submittedName>
        <fullName evidence="2">Uncharacterized protein</fullName>
    </submittedName>
</protein>
<feature type="compositionally biased region" description="Basic and acidic residues" evidence="1">
    <location>
        <begin position="1"/>
        <end position="11"/>
    </location>
</feature>
<evidence type="ECO:0000256" key="1">
    <source>
        <dbReference type="SAM" id="MobiDB-lite"/>
    </source>
</evidence>
<dbReference type="OrthoDB" id="687843at2759"/>
<gene>
    <name evidence="2" type="ORF">NYM_LOCUS8571</name>
</gene>
<proteinExistence type="predicted"/>
<dbReference type="PANTHER" id="PTHR34657:SF4">
    <property type="entry name" value="EMBRYO SAC DEVELOPMENT ARREST 6"/>
    <property type="match status" value="1"/>
</dbReference>
<reference evidence="2" key="1">
    <citation type="submission" date="2019-09" db="EMBL/GenBank/DDBJ databases">
        <authorList>
            <person name="Zhang L."/>
        </authorList>
    </citation>
    <scope>NUCLEOTIDE SEQUENCE</scope>
</reference>